<feature type="region of interest" description="Disordered" evidence="16">
    <location>
        <begin position="1"/>
        <end position="39"/>
    </location>
</feature>
<evidence type="ECO:0000256" key="5">
    <source>
        <dbReference type="ARBA" id="ARBA00022553"/>
    </source>
</evidence>
<evidence type="ECO:0000256" key="7">
    <source>
        <dbReference type="ARBA" id="ARBA00022679"/>
    </source>
</evidence>
<evidence type="ECO:0000256" key="10">
    <source>
        <dbReference type="ARBA" id="ARBA00022771"/>
    </source>
</evidence>
<dbReference type="InterPro" id="IPR029063">
    <property type="entry name" value="SAM-dependent_MTases_sf"/>
</dbReference>
<evidence type="ECO:0000256" key="16">
    <source>
        <dbReference type="SAM" id="MobiDB-lite"/>
    </source>
</evidence>
<protein>
    <recommendedName>
        <fullName evidence="3">type I protein arginine methyltransferase</fullName>
        <ecNumber evidence="3">2.1.1.319</ecNumber>
    </recommendedName>
</protein>
<dbReference type="KEGG" id="bbel:109480289"/>
<evidence type="ECO:0000256" key="14">
    <source>
        <dbReference type="ARBA" id="ARBA00049303"/>
    </source>
</evidence>
<evidence type="ECO:0000313" key="20">
    <source>
        <dbReference type="Proteomes" id="UP000515135"/>
    </source>
</evidence>
<evidence type="ECO:0000256" key="15">
    <source>
        <dbReference type="PROSITE-ProRule" id="PRU01015"/>
    </source>
</evidence>
<dbReference type="AlphaFoldDB" id="A0A6P5A8F5"/>
<dbReference type="SUPFAM" id="SSF53335">
    <property type="entry name" value="S-adenosyl-L-methionine-dependent methyltransferases"/>
    <property type="match status" value="1"/>
</dbReference>
<dbReference type="Pfam" id="PF13649">
    <property type="entry name" value="Methyltransf_25"/>
    <property type="match status" value="1"/>
</dbReference>
<dbReference type="InterPro" id="IPR025799">
    <property type="entry name" value="Arg_MeTrfase"/>
</dbReference>
<dbReference type="GO" id="GO:0032259">
    <property type="term" value="P:methylation"/>
    <property type="evidence" value="ECO:0007669"/>
    <property type="project" value="UniProtKB-KW"/>
</dbReference>
<keyword evidence="12" id="KW-0539">Nucleus</keyword>
<evidence type="ECO:0000259" key="17">
    <source>
        <dbReference type="Pfam" id="PF13649"/>
    </source>
</evidence>
<evidence type="ECO:0000256" key="6">
    <source>
        <dbReference type="ARBA" id="ARBA00022603"/>
    </source>
</evidence>
<evidence type="ECO:0000256" key="12">
    <source>
        <dbReference type="ARBA" id="ARBA00023242"/>
    </source>
</evidence>
<evidence type="ECO:0000256" key="2">
    <source>
        <dbReference type="ARBA" id="ARBA00004514"/>
    </source>
</evidence>
<dbReference type="RefSeq" id="XP_019638026.1">
    <property type="nucleotide sequence ID" value="XM_019782467.1"/>
</dbReference>
<evidence type="ECO:0000313" key="22">
    <source>
        <dbReference type="RefSeq" id="XP_019638028.1"/>
    </source>
</evidence>
<keyword evidence="20" id="KW-1185">Reference proteome</keyword>
<evidence type="ECO:0000256" key="13">
    <source>
        <dbReference type="ARBA" id="ARBA00047384"/>
    </source>
</evidence>
<evidence type="ECO:0000256" key="8">
    <source>
        <dbReference type="ARBA" id="ARBA00022691"/>
    </source>
</evidence>
<comment type="catalytic activity">
    <reaction evidence="13">
        <text>L-arginyl-[protein] + 2 S-adenosyl-L-methionine = N(omega),N(omega)-dimethyl-L-arginyl-[protein] + 2 S-adenosyl-L-homocysteine + 2 H(+)</text>
        <dbReference type="Rhea" id="RHEA:48096"/>
        <dbReference type="Rhea" id="RHEA-COMP:10532"/>
        <dbReference type="Rhea" id="RHEA-COMP:11991"/>
        <dbReference type="ChEBI" id="CHEBI:15378"/>
        <dbReference type="ChEBI" id="CHEBI:29965"/>
        <dbReference type="ChEBI" id="CHEBI:57856"/>
        <dbReference type="ChEBI" id="CHEBI:59789"/>
        <dbReference type="ChEBI" id="CHEBI:61897"/>
        <dbReference type="EC" id="2.1.1.319"/>
    </reaction>
    <physiologicalReaction direction="left-to-right" evidence="13">
        <dbReference type="Rhea" id="RHEA:48097"/>
    </physiologicalReaction>
</comment>
<dbReference type="Pfam" id="PF21137">
    <property type="entry name" value="ANM3_C2H2_Zf"/>
    <property type="match status" value="1"/>
</dbReference>
<dbReference type="Proteomes" id="UP000515135">
    <property type="component" value="Unplaced"/>
</dbReference>
<dbReference type="EC" id="2.1.1.319" evidence="3"/>
<proteinExistence type="predicted"/>
<dbReference type="SUPFAM" id="SSF57667">
    <property type="entry name" value="beta-beta-alpha zinc fingers"/>
    <property type="match status" value="1"/>
</dbReference>
<keyword evidence="8 15" id="KW-0949">S-adenosyl-L-methionine</keyword>
<dbReference type="FunFam" id="2.70.160.11:FF:000001">
    <property type="entry name" value="Blast:Protein arginine N-methyltransferase 1"/>
    <property type="match status" value="1"/>
</dbReference>
<dbReference type="InterPro" id="IPR041698">
    <property type="entry name" value="Methyltransf_25"/>
</dbReference>
<keyword evidence="10" id="KW-0863">Zinc-finger</keyword>
<dbReference type="CDD" id="cd02440">
    <property type="entry name" value="AdoMet_MTases"/>
    <property type="match status" value="1"/>
</dbReference>
<dbReference type="InterPro" id="IPR036236">
    <property type="entry name" value="Znf_C2H2_sf"/>
</dbReference>
<feature type="compositionally biased region" description="Acidic residues" evidence="16">
    <location>
        <begin position="29"/>
        <end position="39"/>
    </location>
</feature>
<comment type="catalytic activity">
    <reaction evidence="14">
        <text>L-arginyl-[protein] + S-adenosyl-L-methionine = N(omega)-methyl-L-arginyl-[protein] + S-adenosyl-L-homocysteine + H(+)</text>
        <dbReference type="Rhea" id="RHEA:48100"/>
        <dbReference type="Rhea" id="RHEA-COMP:10532"/>
        <dbReference type="Rhea" id="RHEA-COMP:11990"/>
        <dbReference type="ChEBI" id="CHEBI:15378"/>
        <dbReference type="ChEBI" id="CHEBI:29965"/>
        <dbReference type="ChEBI" id="CHEBI:57856"/>
        <dbReference type="ChEBI" id="CHEBI:59789"/>
        <dbReference type="ChEBI" id="CHEBI:65280"/>
    </reaction>
    <physiologicalReaction direction="left-to-right" evidence="14">
        <dbReference type="Rhea" id="RHEA:48101"/>
    </physiologicalReaction>
</comment>
<evidence type="ECO:0000256" key="11">
    <source>
        <dbReference type="ARBA" id="ARBA00022833"/>
    </source>
</evidence>
<keyword evidence="7 15" id="KW-0808">Transferase</keyword>
<keyword evidence="6 15" id="KW-0489">Methyltransferase</keyword>
<keyword evidence="9" id="KW-0479">Metal-binding</keyword>
<name>A0A6P5A8F5_BRABE</name>
<evidence type="ECO:0000259" key="18">
    <source>
        <dbReference type="Pfam" id="PF21137"/>
    </source>
</evidence>
<evidence type="ECO:0000256" key="9">
    <source>
        <dbReference type="ARBA" id="ARBA00022723"/>
    </source>
</evidence>
<dbReference type="GO" id="GO:0035242">
    <property type="term" value="F:protein-arginine omega-N asymmetric methyltransferase activity"/>
    <property type="evidence" value="ECO:0007669"/>
    <property type="project" value="UniProtKB-EC"/>
</dbReference>
<dbReference type="OrthoDB" id="7848332at2759"/>
<keyword evidence="11" id="KW-0862">Zinc</keyword>
<sequence>MADSGDSKGATSESAAAESDAMDCPSLEGSDDSDWEECDDDVDQSDGIVLCLFCKDELLSAEEVFQHCRTEHQFDVQKFVVKNNLDMYGYIKFINYIRSKNTSPTDLSDSSPDTEAPWNSDQYLKPVLQDDPLLFYDVEEWTAQCPVAMETEDSDVTLPAQQYRALLDRLRQAEARSEVTEGQLHDALKDIDRLRQTAKTFILSDQARDHHALHPSHGAVAQLREDEDEAYFSSYSHFSIHLDMLQDKVRTESYRDFIMTNQHLFKDKVVLDVGCGTGILSMFAAKAGASQVIAVDQSEIIYKAMDIVRENQLDDVIKLIKGRVEDIQLPVEKVDVIISEWMGYFLLFESMLDTVLYARDRWLGPGGAVYPDRCTLSLVAICNAKMHSNRVAFWDDVYSFKMTCMRSEVTREGSVEEIDPKTVMSEPSLIKMVDCCLVSVAELDFTADFSLKATRDGTCTGIGGYFDIMFEKNCSNKVYFSTAPNCKQTHWKQTLFLLEKPVELKQGDLLSGKISVKKNKKDPRALVVRIEITNTGQVLDFQLQ</sequence>
<dbReference type="GO" id="GO:0005829">
    <property type="term" value="C:cytosol"/>
    <property type="evidence" value="ECO:0007669"/>
    <property type="project" value="UniProtKB-SubCell"/>
</dbReference>
<dbReference type="Pfam" id="PF22528">
    <property type="entry name" value="PRMT_C"/>
    <property type="match status" value="1"/>
</dbReference>
<evidence type="ECO:0000256" key="3">
    <source>
        <dbReference type="ARBA" id="ARBA00011925"/>
    </source>
</evidence>
<dbReference type="InterPro" id="IPR055135">
    <property type="entry name" value="PRMT_dom"/>
</dbReference>
<keyword evidence="5" id="KW-0597">Phosphoprotein</keyword>
<comment type="subcellular location">
    <subcellularLocation>
        <location evidence="2">Cytoplasm</location>
        <location evidence="2">Cytosol</location>
    </subcellularLocation>
    <subcellularLocation>
        <location evidence="1">Nucleus</location>
    </subcellularLocation>
</comment>
<reference evidence="21 22" key="1">
    <citation type="submission" date="2025-04" db="UniProtKB">
        <authorList>
            <consortium name="RefSeq"/>
        </authorList>
    </citation>
    <scope>IDENTIFICATION</scope>
    <source>
        <tissue evidence="21 22">Gonad</tissue>
    </source>
</reference>
<feature type="domain" description="Protein arginine N-methyltransferase" evidence="19">
    <location>
        <begin position="373"/>
        <end position="533"/>
    </location>
</feature>
<evidence type="ECO:0000256" key="1">
    <source>
        <dbReference type="ARBA" id="ARBA00004123"/>
    </source>
</evidence>
<evidence type="ECO:0000256" key="4">
    <source>
        <dbReference type="ARBA" id="ARBA00022490"/>
    </source>
</evidence>
<evidence type="ECO:0000313" key="21">
    <source>
        <dbReference type="RefSeq" id="XP_019638026.1"/>
    </source>
</evidence>
<dbReference type="PANTHER" id="PTHR11006">
    <property type="entry name" value="PROTEIN ARGININE N-METHYLTRANSFERASE"/>
    <property type="match status" value="1"/>
</dbReference>
<feature type="domain" description="Methyltransferase" evidence="17">
    <location>
        <begin position="270"/>
        <end position="367"/>
    </location>
</feature>
<accession>A0A6P5A8F5</accession>
<evidence type="ECO:0000259" key="19">
    <source>
        <dbReference type="Pfam" id="PF22528"/>
    </source>
</evidence>
<feature type="domain" description="Protein arginine N-methyltransferase 3-like C2H2 zinc finger" evidence="18">
    <location>
        <begin position="79"/>
        <end position="126"/>
    </location>
</feature>
<dbReference type="FunFam" id="3.40.50.150:FF:000034">
    <property type="entry name" value="Protein arginine N-methyltransferase 3"/>
    <property type="match status" value="1"/>
</dbReference>
<dbReference type="GeneID" id="109480289"/>
<dbReference type="RefSeq" id="XP_019638028.1">
    <property type="nucleotide sequence ID" value="XM_019782469.1"/>
</dbReference>
<gene>
    <name evidence="21 22" type="primary">LOC109480289</name>
</gene>
<dbReference type="PROSITE" id="PS51678">
    <property type="entry name" value="SAM_MT_PRMT"/>
    <property type="match status" value="1"/>
</dbReference>
<dbReference type="GO" id="GO:0005634">
    <property type="term" value="C:nucleus"/>
    <property type="evidence" value="ECO:0007669"/>
    <property type="project" value="UniProtKB-SubCell"/>
</dbReference>
<dbReference type="InterPro" id="IPR049482">
    <property type="entry name" value="ANM3-like_C2H2_Zf"/>
</dbReference>
<dbReference type="Gene3D" id="2.70.160.11">
    <property type="entry name" value="Hnrnp arginine n-methyltransferase1"/>
    <property type="match status" value="1"/>
</dbReference>
<dbReference type="PANTHER" id="PTHR11006:SF53">
    <property type="entry name" value="PROTEIN ARGININE N-METHYLTRANSFERASE 3"/>
    <property type="match status" value="1"/>
</dbReference>
<dbReference type="GO" id="GO:0008270">
    <property type="term" value="F:zinc ion binding"/>
    <property type="evidence" value="ECO:0007669"/>
    <property type="project" value="UniProtKB-KW"/>
</dbReference>
<keyword evidence="4" id="KW-0963">Cytoplasm</keyword>
<dbReference type="Gene3D" id="3.40.50.150">
    <property type="entry name" value="Vaccinia Virus protein VP39"/>
    <property type="match status" value="1"/>
</dbReference>
<dbReference type="GO" id="GO:0042054">
    <property type="term" value="F:histone methyltransferase activity"/>
    <property type="evidence" value="ECO:0007669"/>
    <property type="project" value="TreeGrafter"/>
</dbReference>
<organism evidence="20 21">
    <name type="scientific">Branchiostoma belcheri</name>
    <name type="common">Amphioxus</name>
    <dbReference type="NCBI Taxonomy" id="7741"/>
    <lineage>
        <taxon>Eukaryota</taxon>
        <taxon>Metazoa</taxon>
        <taxon>Chordata</taxon>
        <taxon>Cephalochordata</taxon>
        <taxon>Leptocardii</taxon>
        <taxon>Amphioxiformes</taxon>
        <taxon>Branchiostomatidae</taxon>
        <taxon>Branchiostoma</taxon>
    </lineage>
</organism>